<organism evidence="8">
    <name type="scientific">Homalodisca liturata</name>
    <dbReference type="NCBI Taxonomy" id="320908"/>
    <lineage>
        <taxon>Eukaryota</taxon>
        <taxon>Metazoa</taxon>
        <taxon>Ecdysozoa</taxon>
        <taxon>Arthropoda</taxon>
        <taxon>Hexapoda</taxon>
        <taxon>Insecta</taxon>
        <taxon>Pterygota</taxon>
        <taxon>Neoptera</taxon>
        <taxon>Paraneoptera</taxon>
        <taxon>Hemiptera</taxon>
        <taxon>Auchenorrhyncha</taxon>
        <taxon>Membracoidea</taxon>
        <taxon>Cicadellidae</taxon>
        <taxon>Cicadellinae</taxon>
        <taxon>Proconiini</taxon>
        <taxon>Homalodisca</taxon>
    </lineage>
</organism>
<reference evidence="8" key="1">
    <citation type="submission" date="2015-11" db="EMBL/GenBank/DDBJ databases">
        <title>De novo transcriptome assembly of four potential Pierce s Disease insect vectors from Arizona vineyards.</title>
        <authorList>
            <person name="Tassone E.E."/>
        </authorList>
    </citation>
    <scope>NUCLEOTIDE SEQUENCE</scope>
</reference>
<dbReference type="FunFam" id="3.40.570.10:FF:000007">
    <property type="entry name" value="Alkaline nuclease"/>
    <property type="match status" value="1"/>
</dbReference>
<feature type="signal peptide" evidence="6">
    <location>
        <begin position="1"/>
        <end position="22"/>
    </location>
</feature>
<evidence type="ECO:0000256" key="6">
    <source>
        <dbReference type="SAM" id="SignalP"/>
    </source>
</evidence>
<dbReference type="Gene3D" id="3.40.570.10">
    <property type="entry name" value="Extracellular Endonuclease, subunit A"/>
    <property type="match status" value="1"/>
</dbReference>
<keyword evidence="3" id="KW-0378">Hydrolase</keyword>
<gene>
    <name evidence="8" type="ORF">g.22862</name>
</gene>
<dbReference type="GO" id="GO:0005634">
    <property type="term" value="C:nucleus"/>
    <property type="evidence" value="ECO:0007669"/>
    <property type="project" value="TreeGrafter"/>
</dbReference>
<evidence type="ECO:0000259" key="7">
    <source>
        <dbReference type="SMART" id="SM00892"/>
    </source>
</evidence>
<dbReference type="GO" id="GO:0005743">
    <property type="term" value="C:mitochondrial inner membrane"/>
    <property type="evidence" value="ECO:0007669"/>
    <property type="project" value="TreeGrafter"/>
</dbReference>
<feature type="binding site" evidence="5">
    <location>
        <position position="277"/>
    </location>
    <ligand>
        <name>Mg(2+)</name>
        <dbReference type="ChEBI" id="CHEBI:18420"/>
        <note>catalytic</note>
    </ligand>
</feature>
<keyword evidence="3" id="KW-0255">Endonuclease</keyword>
<protein>
    <recommendedName>
        <fullName evidence="7">DNA/RNA non-specific endonuclease/pyrophosphatase/phosphodiesterase domain-containing protein</fullName>
    </recommendedName>
</protein>
<dbReference type="InterPro" id="IPR040255">
    <property type="entry name" value="Non-specific_endonuclease"/>
</dbReference>
<dbReference type="AlphaFoldDB" id="A0A1B6J336"/>
<evidence type="ECO:0000256" key="4">
    <source>
        <dbReference type="PIRSR" id="PIRSR640255-1"/>
    </source>
</evidence>
<sequence>MLVATFLVAALVGSGHFLGAQGQACKLTLQTDLDSTKEPLVLAVKTTQIRGRQKVEQLEIARPEVENRKGVITIDETQSLIVACPGPRNNNRGSGEQSAYVKCKGGKLTVGNRPATKETLSCTNSVAYSSVMVTDDTCGSGDDTGVIVQLGYQLDDKSWFPLIDVCHNIARSVTLYAAHYLYGQSLKGAVKSNDRRKFSRGPKVLFPNVSPDSVYTRKGQEKAFDRILGDDGHKLYINNTSFLARGHLAPDADFIYNSGQLLTYYYVNVAGQWQNFNAGNWLIIENAVRDLAVKVDETLRVFTGTYGILKLTNSNGDQRMIYLEPTKKLIAVPEVYWKLVQHPVTKSCTVVVGSNNVFLTQPPTPICSTATPEGWPTLTNLAKGYVYYCDYDSFKKTVPYVPDVDCKDLFEFPEKNK</sequence>
<keyword evidence="6" id="KW-0732">Signal</keyword>
<dbReference type="GO" id="GO:0000014">
    <property type="term" value="F:single-stranded DNA endodeoxyribonuclease activity"/>
    <property type="evidence" value="ECO:0007669"/>
    <property type="project" value="TreeGrafter"/>
</dbReference>
<dbReference type="InterPro" id="IPR044929">
    <property type="entry name" value="DNA/RNA_non-sp_Endonuclease_sf"/>
</dbReference>
<feature type="active site" description="Proton acceptor" evidence="4">
    <location>
        <position position="247"/>
    </location>
</feature>
<evidence type="ECO:0000256" key="5">
    <source>
        <dbReference type="PIRSR" id="PIRSR640255-2"/>
    </source>
</evidence>
<proteinExistence type="inferred from homology"/>
<keyword evidence="5" id="KW-0479">Metal-binding</keyword>
<evidence type="ECO:0000256" key="1">
    <source>
        <dbReference type="ARBA" id="ARBA00010052"/>
    </source>
</evidence>
<dbReference type="SMART" id="SM00892">
    <property type="entry name" value="Endonuclease_NS"/>
    <property type="match status" value="1"/>
</dbReference>
<evidence type="ECO:0000256" key="3">
    <source>
        <dbReference type="ARBA" id="ARBA00022759"/>
    </source>
</evidence>
<accession>A0A1B6J336</accession>
<dbReference type="SUPFAM" id="SSF54060">
    <property type="entry name" value="His-Me finger endonucleases"/>
    <property type="match status" value="1"/>
</dbReference>
<comment type="similarity">
    <text evidence="1">Belongs to the DNA/RNA non-specific endonuclease family.</text>
</comment>
<dbReference type="EMBL" id="GECU01014138">
    <property type="protein sequence ID" value="JAS93568.1"/>
    <property type="molecule type" value="Transcribed_RNA"/>
</dbReference>
<keyword evidence="2" id="KW-0540">Nuclease</keyword>
<dbReference type="PANTHER" id="PTHR13966">
    <property type="entry name" value="ENDONUCLEASE RELATED"/>
    <property type="match status" value="1"/>
</dbReference>
<evidence type="ECO:0000256" key="2">
    <source>
        <dbReference type="ARBA" id="ARBA00022722"/>
    </source>
</evidence>
<dbReference type="GO" id="GO:0006309">
    <property type="term" value="P:apoptotic DNA fragmentation"/>
    <property type="evidence" value="ECO:0007669"/>
    <property type="project" value="TreeGrafter"/>
</dbReference>
<dbReference type="GO" id="GO:0046872">
    <property type="term" value="F:metal ion binding"/>
    <property type="evidence" value="ECO:0007669"/>
    <property type="project" value="UniProtKB-KW"/>
</dbReference>
<dbReference type="GO" id="GO:0004521">
    <property type="term" value="F:RNA endonuclease activity"/>
    <property type="evidence" value="ECO:0007669"/>
    <property type="project" value="TreeGrafter"/>
</dbReference>
<feature type="chain" id="PRO_5008585477" description="DNA/RNA non-specific endonuclease/pyrophosphatase/phosphodiesterase domain-containing protein" evidence="6">
    <location>
        <begin position="23"/>
        <end position="417"/>
    </location>
</feature>
<dbReference type="GO" id="GO:0003676">
    <property type="term" value="F:nucleic acid binding"/>
    <property type="evidence" value="ECO:0007669"/>
    <property type="project" value="InterPro"/>
</dbReference>
<evidence type="ECO:0000313" key="8">
    <source>
        <dbReference type="EMBL" id="JAS93568.1"/>
    </source>
</evidence>
<dbReference type="InterPro" id="IPR001604">
    <property type="entry name" value="Endo_G_ENPP1-like_dom"/>
</dbReference>
<dbReference type="InterPro" id="IPR044925">
    <property type="entry name" value="His-Me_finger_sf"/>
</dbReference>
<dbReference type="PANTHER" id="PTHR13966:SF19">
    <property type="entry name" value="NUCLEASE EXOG, MITOCHONDRIAL"/>
    <property type="match status" value="1"/>
</dbReference>
<name>A0A1B6J336_9HEMI</name>
<feature type="domain" description="DNA/RNA non-specific endonuclease/pyrophosphatase/phosphodiesterase" evidence="7">
    <location>
        <begin position="159"/>
        <end position="394"/>
    </location>
</feature>
<dbReference type="Pfam" id="PF01223">
    <property type="entry name" value="Endonuclease_NS"/>
    <property type="match status" value="1"/>
</dbReference>